<reference evidence="1" key="1">
    <citation type="submission" date="2023-08" db="EMBL/GenBank/DDBJ databases">
        <title>A de novo genome assembly of Solanum verrucosum Schlechtendal, a Mexican diploid species geographically isolated from the other diploid A-genome species in potato relatives.</title>
        <authorList>
            <person name="Hosaka K."/>
        </authorList>
    </citation>
    <scope>NUCLEOTIDE SEQUENCE</scope>
    <source>
        <tissue evidence="1">Young leaves</tissue>
    </source>
</reference>
<keyword evidence="2" id="KW-1185">Reference proteome</keyword>
<dbReference type="AlphaFoldDB" id="A0AAF0R1B0"/>
<proteinExistence type="predicted"/>
<accession>A0AAF0R1B0</accession>
<name>A0AAF0R1B0_SOLVR</name>
<dbReference type="Proteomes" id="UP001234989">
    <property type="component" value="Chromosome 6"/>
</dbReference>
<evidence type="ECO:0000313" key="2">
    <source>
        <dbReference type="Proteomes" id="UP001234989"/>
    </source>
</evidence>
<protein>
    <submittedName>
        <fullName evidence="1">Uncharacterized protein</fullName>
    </submittedName>
</protein>
<evidence type="ECO:0000313" key="1">
    <source>
        <dbReference type="EMBL" id="WMV32555.1"/>
    </source>
</evidence>
<sequence>MLRKQEHPFPEFEVELSYSPLFLV</sequence>
<gene>
    <name evidence="1" type="ORF">MTR67_025940</name>
</gene>
<dbReference type="EMBL" id="CP133617">
    <property type="protein sequence ID" value="WMV32555.1"/>
    <property type="molecule type" value="Genomic_DNA"/>
</dbReference>
<organism evidence="1 2">
    <name type="scientific">Solanum verrucosum</name>
    <dbReference type="NCBI Taxonomy" id="315347"/>
    <lineage>
        <taxon>Eukaryota</taxon>
        <taxon>Viridiplantae</taxon>
        <taxon>Streptophyta</taxon>
        <taxon>Embryophyta</taxon>
        <taxon>Tracheophyta</taxon>
        <taxon>Spermatophyta</taxon>
        <taxon>Magnoliopsida</taxon>
        <taxon>eudicotyledons</taxon>
        <taxon>Gunneridae</taxon>
        <taxon>Pentapetalae</taxon>
        <taxon>asterids</taxon>
        <taxon>lamiids</taxon>
        <taxon>Solanales</taxon>
        <taxon>Solanaceae</taxon>
        <taxon>Solanoideae</taxon>
        <taxon>Solaneae</taxon>
        <taxon>Solanum</taxon>
    </lineage>
</organism>